<reference evidence="1 2" key="1">
    <citation type="submission" date="2015-01" db="EMBL/GenBank/DDBJ databases">
        <title>The Genome Sequence of Capronia semiimmersa CBS27337.</title>
        <authorList>
            <consortium name="The Broad Institute Genomics Platform"/>
            <person name="Cuomo C."/>
            <person name="de Hoog S."/>
            <person name="Gorbushina A."/>
            <person name="Stielow B."/>
            <person name="Teixiera M."/>
            <person name="Abouelleil A."/>
            <person name="Chapman S.B."/>
            <person name="Priest M."/>
            <person name="Young S.K."/>
            <person name="Wortman J."/>
            <person name="Nusbaum C."/>
            <person name="Birren B."/>
        </authorList>
    </citation>
    <scope>NUCLEOTIDE SEQUENCE [LARGE SCALE GENOMIC DNA]</scope>
    <source>
        <strain evidence="1 2">CBS 27337</strain>
    </source>
</reference>
<proteinExistence type="predicted"/>
<keyword evidence="2" id="KW-1185">Reference proteome</keyword>
<dbReference type="Pfam" id="PF21858">
    <property type="entry name" value="DUF6914"/>
    <property type="match status" value="1"/>
</dbReference>
<evidence type="ECO:0000313" key="1">
    <source>
        <dbReference type="EMBL" id="KIW62797.1"/>
    </source>
</evidence>
<dbReference type="EMBL" id="KN846963">
    <property type="protein sequence ID" value="KIW62797.1"/>
    <property type="molecule type" value="Genomic_DNA"/>
</dbReference>
<dbReference type="HOGENOM" id="CLU_095770_2_0_1"/>
<accession>A0A0D2DK50</accession>
<gene>
    <name evidence="1" type="ORF">PV04_10928</name>
</gene>
<dbReference type="InterPro" id="IPR054208">
    <property type="entry name" value="DUF6914"/>
</dbReference>
<organism evidence="1 2">
    <name type="scientific">Phialophora macrospora</name>
    <dbReference type="NCBI Taxonomy" id="1851006"/>
    <lineage>
        <taxon>Eukaryota</taxon>
        <taxon>Fungi</taxon>
        <taxon>Dikarya</taxon>
        <taxon>Ascomycota</taxon>
        <taxon>Pezizomycotina</taxon>
        <taxon>Eurotiomycetes</taxon>
        <taxon>Chaetothyriomycetidae</taxon>
        <taxon>Chaetothyriales</taxon>
        <taxon>Herpotrichiellaceae</taxon>
        <taxon>Phialophora</taxon>
    </lineage>
</organism>
<evidence type="ECO:0000313" key="2">
    <source>
        <dbReference type="Proteomes" id="UP000054266"/>
    </source>
</evidence>
<dbReference type="Proteomes" id="UP000054266">
    <property type="component" value="Unassembled WGS sequence"/>
</dbReference>
<protein>
    <submittedName>
        <fullName evidence="1">Uncharacterized protein</fullName>
    </submittedName>
</protein>
<dbReference type="AlphaFoldDB" id="A0A0D2DK50"/>
<name>A0A0D2DK50_9EURO</name>
<sequence length="219" mass="25083">MASTSSTTTKPHFLRALSSPSTKLTKDKPRLYIALYPRGGSSTTSSFRNVSSCDSYHWALVVGPQTAWRTDEGTRYHVAHLDEKSDRYLYEEQDIPLNIVAQKCLVRVAVCKVTDEARLQSILRDMPIRGDDSAFNCLTWVREAFRKLHDDGKAVKTYLKSDDWDDVEECARKYSKRKRDAGRFQEVATVNNNNNGVATNWDVKKISTFNFWENRETTS</sequence>